<comment type="caution">
    <text evidence="2">The sequence shown here is derived from an EMBL/GenBank/DDBJ whole genome shotgun (WGS) entry which is preliminary data.</text>
</comment>
<dbReference type="EMBL" id="QKZL01000001">
    <property type="protein sequence ID" value="PZX19806.1"/>
    <property type="molecule type" value="Genomic_DNA"/>
</dbReference>
<feature type="transmembrane region" description="Helical" evidence="1">
    <location>
        <begin position="50"/>
        <end position="70"/>
    </location>
</feature>
<evidence type="ECO:0000256" key="1">
    <source>
        <dbReference type="SAM" id="Phobius"/>
    </source>
</evidence>
<accession>A0A2W7P302</accession>
<keyword evidence="1" id="KW-1133">Transmembrane helix</keyword>
<feature type="transmembrane region" description="Helical" evidence="1">
    <location>
        <begin position="21"/>
        <end position="44"/>
    </location>
</feature>
<keyword evidence="1" id="KW-0812">Transmembrane</keyword>
<reference evidence="2 3" key="1">
    <citation type="submission" date="2018-06" db="EMBL/GenBank/DDBJ databases">
        <title>Genomic Encyclopedia of Archaeal and Bacterial Type Strains, Phase II (KMG-II): from individual species to whole genera.</title>
        <authorList>
            <person name="Goeker M."/>
        </authorList>
    </citation>
    <scope>NUCLEOTIDE SEQUENCE [LARGE SCALE GENOMIC DNA]</scope>
    <source>
        <strain evidence="2 3">DSM 22009</strain>
    </source>
</reference>
<sequence length="76" mass="8182">MHFDVSQYEDVYNGSASRKAYAGMILALWFALGGFVCSVIGDFVPVLSSVFVNIIGGVVAVLVAMALKLVSRKRPE</sequence>
<organism evidence="2 3">
    <name type="scientific">Palleronia aestuarii</name>
    <dbReference type="NCBI Taxonomy" id="568105"/>
    <lineage>
        <taxon>Bacteria</taxon>
        <taxon>Pseudomonadati</taxon>
        <taxon>Pseudomonadota</taxon>
        <taxon>Alphaproteobacteria</taxon>
        <taxon>Rhodobacterales</taxon>
        <taxon>Roseobacteraceae</taxon>
        <taxon>Palleronia</taxon>
    </lineage>
</organism>
<protein>
    <submittedName>
        <fullName evidence="2">Uncharacterized protein</fullName>
    </submittedName>
</protein>
<gene>
    <name evidence="2" type="ORF">LX81_00268</name>
</gene>
<dbReference type="Proteomes" id="UP000248916">
    <property type="component" value="Unassembled WGS sequence"/>
</dbReference>
<evidence type="ECO:0000313" key="2">
    <source>
        <dbReference type="EMBL" id="PZX19806.1"/>
    </source>
</evidence>
<proteinExistence type="predicted"/>
<keyword evidence="1" id="KW-0472">Membrane</keyword>
<dbReference type="RefSeq" id="WP_111535474.1">
    <property type="nucleotide sequence ID" value="NZ_QKZL01000001.1"/>
</dbReference>
<evidence type="ECO:0000313" key="3">
    <source>
        <dbReference type="Proteomes" id="UP000248916"/>
    </source>
</evidence>
<name>A0A2W7P302_9RHOB</name>
<keyword evidence="3" id="KW-1185">Reference proteome</keyword>
<dbReference type="AlphaFoldDB" id="A0A2W7P302"/>